<dbReference type="InterPro" id="IPR055342">
    <property type="entry name" value="MreC_beta-barrel_core"/>
</dbReference>
<dbReference type="Proteomes" id="UP001446205">
    <property type="component" value="Unassembled WGS sequence"/>
</dbReference>
<evidence type="ECO:0000313" key="9">
    <source>
        <dbReference type="Proteomes" id="UP001446205"/>
    </source>
</evidence>
<evidence type="ECO:0000256" key="4">
    <source>
        <dbReference type="ARBA" id="ARBA00032089"/>
    </source>
</evidence>
<sequence length="286" mass="31097">MAQFSLLRPAPLLARLIFFLALALLLLFFDQRDQSFKRGWLLAVVYPIQAAAQAPEQLWLDAQDGLRSNRSLHEENQRMKQALELVKPKLVRLRALEQENRRLQDLLDAARRMPGRTRMARVVGASHDASTHMLTVDLGSRDGVFVGQGVIAASGIVGQVVRIGPFSSQVALLTDAGQSLPAQVLRTRKNVLVNGNGNPVYLSIPFLPHNADLRKGDVILSSGLGGVFPKGLPIGQVVSIRVGKGTAFSEVRVRPWVQMDRLEEVLLAWAPQPGAQAGSAAEGPAS</sequence>
<dbReference type="Gene3D" id="2.40.10.340">
    <property type="entry name" value="Rod shape-determining protein MreC, domain 1"/>
    <property type="match status" value="1"/>
</dbReference>
<dbReference type="Gene3D" id="2.40.10.350">
    <property type="entry name" value="Rod shape-determining protein MreC, domain 2"/>
    <property type="match status" value="1"/>
</dbReference>
<dbReference type="InterPro" id="IPR042175">
    <property type="entry name" value="Cell/Rod_MreC_2"/>
</dbReference>
<comment type="caution">
    <text evidence="8">The sequence shown here is derived from an EMBL/GenBank/DDBJ whole genome shotgun (WGS) entry which is preliminary data.</text>
</comment>
<keyword evidence="6" id="KW-1133">Transmembrane helix</keyword>
<comment type="similarity">
    <text evidence="1 5">Belongs to the MreC family.</text>
</comment>
<evidence type="ECO:0000256" key="3">
    <source>
        <dbReference type="ARBA" id="ARBA00022960"/>
    </source>
</evidence>
<keyword evidence="3 5" id="KW-0133">Cell shape</keyword>
<evidence type="ECO:0000313" key="8">
    <source>
        <dbReference type="EMBL" id="MEK8089449.1"/>
    </source>
</evidence>
<dbReference type="NCBIfam" id="TIGR00219">
    <property type="entry name" value="mreC"/>
    <property type="match status" value="1"/>
</dbReference>
<accession>A0ABU9D7E8</accession>
<dbReference type="PIRSF" id="PIRSF038471">
    <property type="entry name" value="MreC"/>
    <property type="match status" value="1"/>
</dbReference>
<keyword evidence="6" id="KW-0472">Membrane</keyword>
<dbReference type="PANTHER" id="PTHR34138">
    <property type="entry name" value="CELL SHAPE-DETERMINING PROTEIN MREC"/>
    <property type="match status" value="1"/>
</dbReference>
<name>A0ABU9D7E8_9PROT</name>
<dbReference type="RefSeq" id="WP_341370507.1">
    <property type="nucleotide sequence ID" value="NZ_JBBPCO010000005.1"/>
</dbReference>
<protein>
    <recommendedName>
        <fullName evidence="2 5">Cell shape-determining protein MreC</fullName>
    </recommendedName>
    <alternativeName>
        <fullName evidence="4 5">Cell shape protein MreC</fullName>
    </alternativeName>
</protein>
<evidence type="ECO:0000256" key="1">
    <source>
        <dbReference type="ARBA" id="ARBA00009369"/>
    </source>
</evidence>
<feature type="transmembrane region" description="Helical" evidence="6">
    <location>
        <begin position="12"/>
        <end position="29"/>
    </location>
</feature>
<keyword evidence="6" id="KW-0812">Transmembrane</keyword>
<comment type="function">
    <text evidence="5">Involved in formation and maintenance of cell shape.</text>
</comment>
<feature type="domain" description="Rod shape-determining protein MreC beta-barrel core" evidence="7">
    <location>
        <begin position="122"/>
        <end position="268"/>
    </location>
</feature>
<dbReference type="PANTHER" id="PTHR34138:SF1">
    <property type="entry name" value="CELL SHAPE-DETERMINING PROTEIN MREC"/>
    <property type="match status" value="1"/>
</dbReference>
<dbReference type="InterPro" id="IPR042177">
    <property type="entry name" value="Cell/Rod_1"/>
</dbReference>
<evidence type="ECO:0000259" key="7">
    <source>
        <dbReference type="Pfam" id="PF04085"/>
    </source>
</evidence>
<proteinExistence type="inferred from homology"/>
<gene>
    <name evidence="8" type="primary">mreC</name>
    <name evidence="8" type="ORF">WOB96_06675</name>
</gene>
<reference evidence="8 9" key="1">
    <citation type="submission" date="2024-04" db="EMBL/GenBank/DDBJ databases">
        <authorList>
            <person name="Abashina T."/>
            <person name="Shaikin A."/>
        </authorList>
    </citation>
    <scope>NUCLEOTIDE SEQUENCE [LARGE SCALE GENOMIC DNA]</scope>
    <source>
        <strain evidence="8 9">AAFK</strain>
    </source>
</reference>
<dbReference type="InterPro" id="IPR007221">
    <property type="entry name" value="MreC"/>
</dbReference>
<evidence type="ECO:0000256" key="2">
    <source>
        <dbReference type="ARBA" id="ARBA00013855"/>
    </source>
</evidence>
<dbReference type="EMBL" id="JBBPCO010000005">
    <property type="protein sequence ID" value="MEK8089449.1"/>
    <property type="molecule type" value="Genomic_DNA"/>
</dbReference>
<keyword evidence="9" id="KW-1185">Reference proteome</keyword>
<organism evidence="8 9">
    <name type="scientific">Thermithiobacillus plumbiphilus</name>
    <dbReference type="NCBI Taxonomy" id="1729899"/>
    <lineage>
        <taxon>Bacteria</taxon>
        <taxon>Pseudomonadati</taxon>
        <taxon>Pseudomonadota</taxon>
        <taxon>Acidithiobacillia</taxon>
        <taxon>Acidithiobacillales</taxon>
        <taxon>Thermithiobacillaceae</taxon>
        <taxon>Thermithiobacillus</taxon>
    </lineage>
</organism>
<evidence type="ECO:0000256" key="6">
    <source>
        <dbReference type="SAM" id="Phobius"/>
    </source>
</evidence>
<evidence type="ECO:0000256" key="5">
    <source>
        <dbReference type="PIRNR" id="PIRNR038471"/>
    </source>
</evidence>
<dbReference type="Pfam" id="PF04085">
    <property type="entry name" value="MreC"/>
    <property type="match status" value="1"/>
</dbReference>